<name>A0A2I1RFZ2_FAUOS</name>
<dbReference type="InterPro" id="IPR050624">
    <property type="entry name" value="HTH-type_Tx_Regulator"/>
</dbReference>
<dbReference type="AlphaFoldDB" id="A0A2I1RFZ2"/>
<dbReference type="Gene3D" id="1.10.357.10">
    <property type="entry name" value="Tetracycline Repressor, domain 2"/>
    <property type="match status" value="1"/>
</dbReference>
<keyword evidence="1 2" id="KW-0238">DNA-binding</keyword>
<evidence type="ECO:0000256" key="1">
    <source>
        <dbReference type="ARBA" id="ARBA00023125"/>
    </source>
</evidence>
<evidence type="ECO:0000313" key="4">
    <source>
        <dbReference type="EMBL" id="PKZ68028.1"/>
    </source>
</evidence>
<dbReference type="GO" id="GO:0003677">
    <property type="term" value="F:DNA binding"/>
    <property type="evidence" value="ECO:0007669"/>
    <property type="project" value="UniProtKB-UniRule"/>
</dbReference>
<dbReference type="PROSITE" id="PS50977">
    <property type="entry name" value="HTH_TETR_2"/>
    <property type="match status" value="1"/>
</dbReference>
<evidence type="ECO:0000313" key="5">
    <source>
        <dbReference type="Proteomes" id="UP000234914"/>
    </source>
</evidence>
<dbReference type="PANTHER" id="PTHR43479:SF7">
    <property type="entry name" value="TETR-FAMILY TRANSCRIPTIONAL REGULATOR"/>
    <property type="match status" value="1"/>
</dbReference>
<feature type="DNA-binding region" description="H-T-H motif" evidence="2">
    <location>
        <begin position="37"/>
        <end position="56"/>
    </location>
</feature>
<accession>A0A2I1RFZ2</accession>
<feature type="domain" description="HTH tetR-type" evidence="3">
    <location>
        <begin position="14"/>
        <end position="74"/>
    </location>
</feature>
<gene>
    <name evidence="4" type="ORF">CYJ96_10710</name>
</gene>
<proteinExistence type="predicted"/>
<protein>
    <submittedName>
        <fullName evidence="4">TetR/AcrR family transcriptional regulator</fullName>
    </submittedName>
</protein>
<dbReference type="SUPFAM" id="SSF46689">
    <property type="entry name" value="Homeodomain-like"/>
    <property type="match status" value="1"/>
</dbReference>
<evidence type="ECO:0000256" key="2">
    <source>
        <dbReference type="PROSITE-ProRule" id="PRU00335"/>
    </source>
</evidence>
<comment type="caution">
    <text evidence="4">The sequence shown here is derived from an EMBL/GenBank/DDBJ whole genome shotgun (WGS) entry which is preliminary data.</text>
</comment>
<dbReference type="InterPro" id="IPR009057">
    <property type="entry name" value="Homeodomain-like_sf"/>
</dbReference>
<dbReference type="InterPro" id="IPR001647">
    <property type="entry name" value="HTH_TetR"/>
</dbReference>
<organism evidence="4 5">
    <name type="scientific">Faucicola osloensis</name>
    <name type="common">Moraxella osloensis</name>
    <dbReference type="NCBI Taxonomy" id="34062"/>
    <lineage>
        <taxon>Bacteria</taxon>
        <taxon>Pseudomonadati</taxon>
        <taxon>Pseudomonadota</taxon>
        <taxon>Gammaproteobacteria</taxon>
        <taxon>Moraxellales</taxon>
        <taxon>Moraxellaceae</taxon>
        <taxon>Faucicola</taxon>
    </lineage>
</organism>
<dbReference type="RefSeq" id="WP_101965018.1">
    <property type="nucleotide sequence ID" value="NZ_PKJS01000015.1"/>
</dbReference>
<dbReference type="Pfam" id="PF00440">
    <property type="entry name" value="TetR_N"/>
    <property type="match status" value="1"/>
</dbReference>
<evidence type="ECO:0000259" key="3">
    <source>
        <dbReference type="PROSITE" id="PS50977"/>
    </source>
</evidence>
<sequence length="192" mass="22680">MTLSHNKSPDLRVVKTHKVIREAFIMLLSEQEYNDITIQAILDCAKVNRATFYKYYSGKGDLAGQMIDDFKQEVSQLFQDRLNADSQMLQMIMENHSQKLFERRQQMLALWKIRSQHHNLYHDMFLMGKQNFIELAKKQKATDYLTAEAIDYQATMMATILMSSFKYYFEKDLPIPADLKVEWEQMLIITMS</sequence>
<dbReference type="PANTHER" id="PTHR43479">
    <property type="entry name" value="ACREF/ENVCD OPERON REPRESSOR-RELATED"/>
    <property type="match status" value="1"/>
</dbReference>
<dbReference type="Proteomes" id="UP000234914">
    <property type="component" value="Unassembled WGS sequence"/>
</dbReference>
<reference evidence="4 5" key="1">
    <citation type="submission" date="2017-12" db="EMBL/GenBank/DDBJ databases">
        <title>Phylogenetic diversity of female urinary microbiome.</title>
        <authorList>
            <person name="Thomas-White K."/>
            <person name="Wolfe A.J."/>
        </authorList>
    </citation>
    <scope>NUCLEOTIDE SEQUENCE [LARGE SCALE GENOMIC DNA]</scope>
    <source>
        <strain evidence="4 5">UMB0416</strain>
    </source>
</reference>
<dbReference type="EMBL" id="PKJS01000015">
    <property type="protein sequence ID" value="PKZ68028.1"/>
    <property type="molecule type" value="Genomic_DNA"/>
</dbReference>